<keyword evidence="2" id="KW-0067">ATP-binding</keyword>
<keyword evidence="4" id="KW-0808">Transferase</keyword>
<dbReference type="NCBIfam" id="NF009842">
    <property type="entry name" value="PRK13317.1"/>
    <property type="match status" value="1"/>
</dbReference>
<keyword evidence="1" id="KW-0547">Nucleotide-binding</keyword>
<proteinExistence type="predicted"/>
<dbReference type="Pfam" id="PF03630">
    <property type="entry name" value="Fumble"/>
    <property type="match status" value="1"/>
</dbReference>
<keyword evidence="4" id="KW-0418">Kinase</keyword>
<dbReference type="InterPro" id="IPR004567">
    <property type="entry name" value="Type_II_PanK"/>
</dbReference>
<dbReference type="EC" id="2.7.1.33" evidence="4"/>
<reference evidence="4" key="1">
    <citation type="submission" date="2020-10" db="EMBL/GenBank/DDBJ databases">
        <authorList>
            <person name="Gilroy R."/>
        </authorList>
    </citation>
    <scope>NUCLEOTIDE SEQUENCE</scope>
    <source>
        <strain evidence="4">ChiSxjej1B13-7958</strain>
    </source>
</reference>
<dbReference type="GO" id="GO:0005524">
    <property type="term" value="F:ATP binding"/>
    <property type="evidence" value="ECO:0007669"/>
    <property type="project" value="UniProtKB-KW"/>
</dbReference>
<dbReference type="AlphaFoldDB" id="A0A9D1AN47"/>
<evidence type="ECO:0000313" key="5">
    <source>
        <dbReference type="Proteomes" id="UP000824242"/>
    </source>
</evidence>
<dbReference type="GO" id="GO:0004594">
    <property type="term" value="F:pantothenate kinase activity"/>
    <property type="evidence" value="ECO:0007669"/>
    <property type="project" value="UniProtKB-EC"/>
</dbReference>
<name>A0A9D1AN47_9FIRM</name>
<evidence type="ECO:0000256" key="2">
    <source>
        <dbReference type="ARBA" id="ARBA00022840"/>
    </source>
</evidence>
<dbReference type="PANTHER" id="PTHR12280:SF20">
    <property type="entry name" value="4'-PHOSPHOPANTETHEINE PHOSPHATASE"/>
    <property type="match status" value="1"/>
</dbReference>
<dbReference type="Proteomes" id="UP000824242">
    <property type="component" value="Unassembled WGS sequence"/>
</dbReference>
<reference evidence="4" key="2">
    <citation type="journal article" date="2021" name="PeerJ">
        <title>Extensive microbial diversity within the chicken gut microbiome revealed by metagenomics and culture.</title>
        <authorList>
            <person name="Gilroy R."/>
            <person name="Ravi A."/>
            <person name="Getino M."/>
            <person name="Pursley I."/>
            <person name="Horton D.L."/>
            <person name="Alikhan N.F."/>
            <person name="Baker D."/>
            <person name="Gharbi K."/>
            <person name="Hall N."/>
            <person name="Watson M."/>
            <person name="Adriaenssens E.M."/>
            <person name="Foster-Nyarko E."/>
            <person name="Jarju S."/>
            <person name="Secka A."/>
            <person name="Antonio M."/>
            <person name="Oren A."/>
            <person name="Chaudhuri R.R."/>
            <person name="La Ragione R."/>
            <person name="Hildebrand F."/>
            <person name="Pallen M.J."/>
        </authorList>
    </citation>
    <scope>NUCLEOTIDE SEQUENCE</scope>
    <source>
        <strain evidence="4">ChiSxjej1B13-7958</strain>
    </source>
</reference>
<dbReference type="EMBL" id="DVGZ01000090">
    <property type="protein sequence ID" value="HIR47667.1"/>
    <property type="molecule type" value="Genomic_DNA"/>
</dbReference>
<organism evidence="4 5">
    <name type="scientific">Candidatus Caccousia avicola</name>
    <dbReference type="NCBI Taxonomy" id="2840721"/>
    <lineage>
        <taxon>Bacteria</taxon>
        <taxon>Bacillati</taxon>
        <taxon>Bacillota</taxon>
        <taxon>Clostridia</taxon>
        <taxon>Eubacteriales</taxon>
        <taxon>Oscillospiraceae</taxon>
        <taxon>Oscillospiraceae incertae sedis</taxon>
        <taxon>Candidatus Caccousia</taxon>
    </lineage>
</organism>
<dbReference type="InterPro" id="IPR043129">
    <property type="entry name" value="ATPase_NBD"/>
</dbReference>
<dbReference type="Gene3D" id="3.30.420.40">
    <property type="match status" value="1"/>
</dbReference>
<keyword evidence="3" id="KW-0173">Coenzyme A biosynthesis</keyword>
<evidence type="ECO:0000313" key="4">
    <source>
        <dbReference type="EMBL" id="HIR47667.1"/>
    </source>
</evidence>
<comment type="caution">
    <text evidence="4">The sequence shown here is derived from an EMBL/GenBank/DDBJ whole genome shotgun (WGS) entry which is preliminary data.</text>
</comment>
<dbReference type="SUPFAM" id="SSF53067">
    <property type="entry name" value="Actin-like ATPase domain"/>
    <property type="match status" value="1"/>
</dbReference>
<dbReference type="GO" id="GO:0015937">
    <property type="term" value="P:coenzyme A biosynthetic process"/>
    <property type="evidence" value="ECO:0007669"/>
    <property type="project" value="UniProtKB-KW"/>
</dbReference>
<evidence type="ECO:0000256" key="3">
    <source>
        <dbReference type="ARBA" id="ARBA00022993"/>
    </source>
</evidence>
<dbReference type="PANTHER" id="PTHR12280">
    <property type="entry name" value="PANTOTHENATE KINASE"/>
    <property type="match status" value="1"/>
</dbReference>
<dbReference type="GO" id="GO:0005829">
    <property type="term" value="C:cytosol"/>
    <property type="evidence" value="ECO:0007669"/>
    <property type="project" value="TreeGrafter"/>
</dbReference>
<dbReference type="CDD" id="cd24085">
    <property type="entry name" value="ASKHA_NBD_PanK-II_bac"/>
    <property type="match status" value="1"/>
</dbReference>
<gene>
    <name evidence="4" type="primary">coaW</name>
    <name evidence="4" type="ORF">IAB89_08455</name>
</gene>
<accession>A0A9D1AN47</accession>
<protein>
    <submittedName>
        <fullName evidence="4">Type II pantothenate kinase</fullName>
        <ecNumber evidence="4">2.7.1.33</ecNumber>
    </submittedName>
</protein>
<evidence type="ECO:0000256" key="1">
    <source>
        <dbReference type="ARBA" id="ARBA00022741"/>
    </source>
</evidence>
<sequence>MCFVIGIDVGGSTTKIVGISEEGVQKPLFVRAADPVASLFGALGKYTYDNGIPLDAIEKIVLTGVGSAYIRQPLYGIPTAKADEFLADGLGATYHTELTETIVVSMGTGTSLVRVSKDGIQHIGGIGIGGGTIMGLSNLLLKTSDIREVIELAQRGNLSNIDLQIQDITTAPLEGLPLDATASNFGKVRGAVSLEDTALGILNMVLQCIGKSAILSALNTPIRDFVLIGNLTRLPQCGEVFPILEKMFNVRFLIPKYAEYRTAVGAALAFTLGYPVQEVAPEN</sequence>